<dbReference type="Proteomes" id="UP001565220">
    <property type="component" value="Unassembled WGS sequence"/>
</dbReference>
<dbReference type="InterPro" id="IPR051922">
    <property type="entry name" value="Bact_Sporulation_Assoc"/>
</dbReference>
<feature type="domain" description="BIG2" evidence="1">
    <location>
        <begin position="486"/>
        <end position="563"/>
    </location>
</feature>
<accession>A0ABV4DTL2</accession>
<dbReference type="PANTHER" id="PTHR30032">
    <property type="entry name" value="N-ACETYLMURAMOYL-L-ALANINE AMIDASE-RELATED"/>
    <property type="match status" value="1"/>
</dbReference>
<reference evidence="2 3" key="1">
    <citation type="submission" date="2024-08" db="EMBL/GenBank/DDBJ databases">
        <title>Clostridium lapicellarii sp. nov., and Clostridium renhuaiense sp. nov., two species isolated from the mud in a fermentation cellar used for producing sauce-flavour Chinese liquors.</title>
        <authorList>
            <person name="Yang F."/>
            <person name="Wang H."/>
            <person name="Chen L.Q."/>
            <person name="Zhou N."/>
            <person name="Lu J.J."/>
            <person name="Pu X.X."/>
            <person name="Wan B."/>
            <person name="Wang L."/>
            <person name="Liu S.J."/>
        </authorList>
    </citation>
    <scope>NUCLEOTIDE SEQUENCE [LARGE SCALE GENOMIC DNA]</scope>
    <source>
        <strain evidence="2 3">MT-113</strain>
    </source>
</reference>
<dbReference type="SUPFAM" id="SSF49373">
    <property type="entry name" value="Invasin/intimin cell-adhesion fragments"/>
    <property type="match status" value="2"/>
</dbReference>
<evidence type="ECO:0000259" key="1">
    <source>
        <dbReference type="SMART" id="SM00635"/>
    </source>
</evidence>
<evidence type="ECO:0000313" key="2">
    <source>
        <dbReference type="EMBL" id="MEY8762577.1"/>
    </source>
</evidence>
<dbReference type="InterPro" id="IPR007253">
    <property type="entry name" value="Cell_wall-bd_2"/>
</dbReference>
<dbReference type="Gene3D" id="2.170.130.30">
    <property type="match status" value="1"/>
</dbReference>
<dbReference type="Pfam" id="PF02368">
    <property type="entry name" value="Big_2"/>
    <property type="match status" value="2"/>
</dbReference>
<dbReference type="InterPro" id="IPR008964">
    <property type="entry name" value="Invasin/intimin_cell_adhesion"/>
</dbReference>
<dbReference type="Pfam" id="PF04122">
    <property type="entry name" value="CW_binding_2"/>
    <property type="match status" value="3"/>
</dbReference>
<sequence>MKKILSKIITFLFVIGIAVSGIGGNVYASGQNGSRSAGADVSITKERLSGSDRIETSLKISQNGWKNGADTVVIAQGYGYADALCATPLAKKYNAPIILSRQDALGSDTIAEIKRLNAKKAFVIGGEFSLSDNVIAQLKDIDVDIERIGGLDRYETSVEIARKLGDSGDISNIVVASGAGYADSLSMAPIAAAKGWPILLTESDSLPEKVESYIKSLNIDKTYVLGGTEVITTGLENFLPNPQRLGGTTRFDTNLDILQNFKSDLDFSNVYIAAGDGSNGDEFADALSGGVLASRKSAPLVLIYKTVTQNTADFITRNMSDKTVLTALGGTLVVPDAVPNAIESLYNGENPNEGIGPVVPVTPVPDGEHVSLVIDGYKGNIVNKSNLSFNKGDTVFDVLKKTLDDKGIPIYYEGTGSQIYVQSINGQREFDRPRGGGKSNQSGWKYSVNGNFPEYSCGDEKETLHGGESIHWIYVLGANDTTCFRDVDSVKLNKSSLDMDKGDSETLSAAVSPSDATDKNIVWSSSDESVATVDDDGQVEAVGSGTAAITAESIDNTKGFKVNYDASDNEDVCDVTVSGAVNPDKVTGVTLNKSSTDLEVGKTEKLEATVAPSNAANKKLTWSSSDDSIASVNSDGLVTGEKAGTAVITVKTSDGGKTDTCTVKVKDKSPGKIIQEVHEGGLDLTISQGTDKTVNIYAKSENTSDDITFELYDGDGNLAYIDQSPESTGIMDSTTVLAPGKYHGYIRSSSTSKIEIPEFMVE</sequence>
<dbReference type="Gene3D" id="3.40.50.12090">
    <property type="match status" value="2"/>
</dbReference>
<proteinExistence type="predicted"/>
<dbReference type="EMBL" id="JBGFFE010000002">
    <property type="protein sequence ID" value="MEY8762577.1"/>
    <property type="molecule type" value="Genomic_DNA"/>
</dbReference>
<dbReference type="Pfam" id="PF14478">
    <property type="entry name" value="DUF4430"/>
    <property type="match status" value="1"/>
</dbReference>
<dbReference type="Gene3D" id="2.60.40.1080">
    <property type="match status" value="2"/>
</dbReference>
<keyword evidence="3" id="KW-1185">Reference proteome</keyword>
<gene>
    <name evidence="2" type="ORF">AB8S09_02780</name>
</gene>
<feature type="domain" description="BIG2" evidence="1">
    <location>
        <begin position="585"/>
        <end position="662"/>
    </location>
</feature>
<name>A0ABV4DTL2_9CLOT</name>
<dbReference type="RefSeq" id="WP_369868460.1">
    <property type="nucleotide sequence ID" value="NZ_JBGFFE010000002.1"/>
</dbReference>
<dbReference type="InterPro" id="IPR027954">
    <property type="entry name" value="Transcobalamin-like_C"/>
</dbReference>
<dbReference type="InterPro" id="IPR003343">
    <property type="entry name" value="Big_2"/>
</dbReference>
<evidence type="ECO:0000313" key="3">
    <source>
        <dbReference type="Proteomes" id="UP001565220"/>
    </source>
</evidence>
<dbReference type="SMART" id="SM00635">
    <property type="entry name" value="BID_2"/>
    <property type="match status" value="2"/>
</dbReference>
<comment type="caution">
    <text evidence="2">The sequence shown here is derived from an EMBL/GenBank/DDBJ whole genome shotgun (WGS) entry which is preliminary data.</text>
</comment>
<organism evidence="2 3">
    <name type="scientific">Clostridium lapidicellarium</name>
    <dbReference type="NCBI Taxonomy" id="3240931"/>
    <lineage>
        <taxon>Bacteria</taxon>
        <taxon>Bacillati</taxon>
        <taxon>Bacillota</taxon>
        <taxon>Clostridia</taxon>
        <taxon>Eubacteriales</taxon>
        <taxon>Clostridiaceae</taxon>
        <taxon>Clostridium</taxon>
    </lineage>
</organism>
<dbReference type="PANTHER" id="PTHR30032:SF8">
    <property type="entry name" value="GERMINATION-SPECIFIC N-ACETYLMURAMOYL-L-ALANINE AMIDASE"/>
    <property type="match status" value="1"/>
</dbReference>
<protein>
    <submittedName>
        <fullName evidence="2">Cell wall-binding repeat-containing protein</fullName>
    </submittedName>
</protein>